<dbReference type="RefSeq" id="WP_158280029.1">
    <property type="nucleotide sequence ID" value="NZ_CP068564.1"/>
</dbReference>
<dbReference type="PANTHER" id="PTHR33392:SF6">
    <property type="entry name" value="POLYISOPRENYL-TEICHOIC ACID--PEPTIDOGLYCAN TEICHOIC ACID TRANSFERASE TAGU"/>
    <property type="match status" value="1"/>
</dbReference>
<dbReference type="OrthoDB" id="305468at2"/>
<name>A0A4R3KTU7_9FIRM</name>
<sequence>MKRFWSAFIVSSILFFIAIYLGSYSYLKFNTPLVYPNISGGYHQKEKIKKNKKLDIVKEEFTSLEEAIEKSNRVNFMVLGMEDIRTDTIIFVSVDLDNKKVDGISIPRDTYIHRKGFDSAEQRKINAVYGDHGIEGVKKALTYILEGVPIHHYIMVDYEGVEKMVDAIGGVEVMVPFTMKYKDPTADPPLDIYIEEGRQILDGKKALDFLRYRKGNNKREGYIDGDLGRIRVQQQFIQSFVKKALTYRLPIIAKKGLEYTKTDIKITEALSYATKFAGMKVENFKLVTLPGVAEFKPFDGKLLSYFIYDPFETRKLLEEIYNVKNP</sequence>
<protein>
    <submittedName>
        <fullName evidence="4">LytR family transcriptional attenuator</fullName>
    </submittedName>
</protein>
<gene>
    <name evidence="4" type="ORF">EDD65_10945</name>
</gene>
<comment type="caution">
    <text evidence="4">The sequence shown here is derived from an EMBL/GenBank/DDBJ whole genome shotgun (WGS) entry which is preliminary data.</text>
</comment>
<organism evidence="4 5">
    <name type="scientific">Keratinibaculum paraultunense</name>
    <dbReference type="NCBI Taxonomy" id="1278232"/>
    <lineage>
        <taxon>Bacteria</taxon>
        <taxon>Bacillati</taxon>
        <taxon>Bacillota</taxon>
        <taxon>Tissierellia</taxon>
        <taxon>Tissierellales</taxon>
        <taxon>Tepidimicrobiaceae</taxon>
        <taxon>Keratinibaculum</taxon>
    </lineage>
</organism>
<evidence type="ECO:0000256" key="1">
    <source>
        <dbReference type="ARBA" id="ARBA00006068"/>
    </source>
</evidence>
<dbReference type="PANTHER" id="PTHR33392">
    <property type="entry name" value="POLYISOPRENYL-TEICHOIC ACID--PEPTIDOGLYCAN TEICHOIC ACID TRANSFERASE TAGU"/>
    <property type="match status" value="1"/>
</dbReference>
<dbReference type="AlphaFoldDB" id="A0A4R3KTU7"/>
<keyword evidence="2" id="KW-1133">Transmembrane helix</keyword>
<reference evidence="4 5" key="1">
    <citation type="submission" date="2019-03" db="EMBL/GenBank/DDBJ databases">
        <title>Genomic Encyclopedia of Type Strains, Phase IV (KMG-IV): sequencing the most valuable type-strain genomes for metagenomic binning, comparative biology and taxonomic classification.</title>
        <authorList>
            <person name="Goeker M."/>
        </authorList>
    </citation>
    <scope>NUCLEOTIDE SEQUENCE [LARGE SCALE GENOMIC DNA]</scope>
    <source>
        <strain evidence="4 5">DSM 26752</strain>
    </source>
</reference>
<dbReference type="Proteomes" id="UP000294567">
    <property type="component" value="Unassembled WGS sequence"/>
</dbReference>
<keyword evidence="2" id="KW-0812">Transmembrane</keyword>
<evidence type="ECO:0000313" key="5">
    <source>
        <dbReference type="Proteomes" id="UP000294567"/>
    </source>
</evidence>
<dbReference type="InterPro" id="IPR050922">
    <property type="entry name" value="LytR/CpsA/Psr_CW_biosynth"/>
</dbReference>
<keyword evidence="5" id="KW-1185">Reference proteome</keyword>
<evidence type="ECO:0000259" key="3">
    <source>
        <dbReference type="Pfam" id="PF03816"/>
    </source>
</evidence>
<dbReference type="InterPro" id="IPR004474">
    <property type="entry name" value="LytR_CpsA_psr"/>
</dbReference>
<dbReference type="Gene3D" id="3.40.630.190">
    <property type="entry name" value="LCP protein"/>
    <property type="match status" value="1"/>
</dbReference>
<proteinExistence type="inferred from homology"/>
<feature type="transmembrane region" description="Helical" evidence="2">
    <location>
        <begin position="7"/>
        <end position="27"/>
    </location>
</feature>
<feature type="domain" description="Cell envelope-related transcriptional attenuator" evidence="3">
    <location>
        <begin position="85"/>
        <end position="244"/>
    </location>
</feature>
<comment type="similarity">
    <text evidence="1">Belongs to the LytR/CpsA/Psr (LCP) family.</text>
</comment>
<accession>A0A4R3KTU7</accession>
<evidence type="ECO:0000313" key="4">
    <source>
        <dbReference type="EMBL" id="TCS88003.1"/>
    </source>
</evidence>
<evidence type="ECO:0000256" key="2">
    <source>
        <dbReference type="SAM" id="Phobius"/>
    </source>
</evidence>
<dbReference type="NCBIfam" id="TIGR00350">
    <property type="entry name" value="lytR_cpsA_psr"/>
    <property type="match status" value="1"/>
</dbReference>
<dbReference type="EMBL" id="SMAE01000009">
    <property type="protein sequence ID" value="TCS88003.1"/>
    <property type="molecule type" value="Genomic_DNA"/>
</dbReference>
<keyword evidence="2" id="KW-0472">Membrane</keyword>
<dbReference type="Pfam" id="PF03816">
    <property type="entry name" value="LytR_cpsA_psr"/>
    <property type="match status" value="1"/>
</dbReference>